<comment type="caution">
    <text evidence="1">The sequence shown here is derived from an EMBL/GenBank/DDBJ whole genome shotgun (WGS) entry which is preliminary data.</text>
</comment>
<gene>
    <name evidence="1" type="ORF">PanWU01x14_008640</name>
</gene>
<evidence type="ECO:0000313" key="2">
    <source>
        <dbReference type="Proteomes" id="UP000237105"/>
    </source>
</evidence>
<evidence type="ECO:0000313" key="1">
    <source>
        <dbReference type="EMBL" id="PON79632.1"/>
    </source>
</evidence>
<protein>
    <submittedName>
        <fullName evidence="1">Uncharacterized protein</fullName>
    </submittedName>
</protein>
<dbReference type="Proteomes" id="UP000237105">
    <property type="component" value="Unassembled WGS sequence"/>
</dbReference>
<proteinExistence type="predicted"/>
<reference evidence="2" key="1">
    <citation type="submission" date="2016-06" db="EMBL/GenBank/DDBJ databases">
        <title>Parallel loss of symbiosis genes in relatives of nitrogen-fixing non-legume Parasponia.</title>
        <authorList>
            <person name="Van Velzen R."/>
            <person name="Holmer R."/>
            <person name="Bu F."/>
            <person name="Rutten L."/>
            <person name="Van Zeijl A."/>
            <person name="Liu W."/>
            <person name="Santuari L."/>
            <person name="Cao Q."/>
            <person name="Sharma T."/>
            <person name="Shen D."/>
            <person name="Roswanjaya Y."/>
            <person name="Wardhani T."/>
            <person name="Kalhor M.S."/>
            <person name="Jansen J."/>
            <person name="Van den Hoogen J."/>
            <person name="Gungor B."/>
            <person name="Hartog M."/>
            <person name="Hontelez J."/>
            <person name="Verver J."/>
            <person name="Yang W.-C."/>
            <person name="Schijlen E."/>
            <person name="Repin R."/>
            <person name="Schilthuizen M."/>
            <person name="Schranz E."/>
            <person name="Heidstra R."/>
            <person name="Miyata K."/>
            <person name="Fedorova E."/>
            <person name="Kohlen W."/>
            <person name="Bisseling T."/>
            <person name="Smit S."/>
            <person name="Geurts R."/>
        </authorList>
    </citation>
    <scope>NUCLEOTIDE SEQUENCE [LARGE SCALE GENOMIC DNA]</scope>
    <source>
        <strain evidence="2">cv. WU1-14</strain>
    </source>
</reference>
<accession>A0A2P5E263</accession>
<feature type="non-terminal residue" evidence="1">
    <location>
        <position position="1"/>
    </location>
</feature>
<organism evidence="1 2">
    <name type="scientific">Parasponia andersonii</name>
    <name type="common">Sponia andersonii</name>
    <dbReference type="NCBI Taxonomy" id="3476"/>
    <lineage>
        <taxon>Eukaryota</taxon>
        <taxon>Viridiplantae</taxon>
        <taxon>Streptophyta</taxon>
        <taxon>Embryophyta</taxon>
        <taxon>Tracheophyta</taxon>
        <taxon>Spermatophyta</taxon>
        <taxon>Magnoliopsida</taxon>
        <taxon>eudicotyledons</taxon>
        <taxon>Gunneridae</taxon>
        <taxon>Pentapetalae</taxon>
        <taxon>rosids</taxon>
        <taxon>fabids</taxon>
        <taxon>Rosales</taxon>
        <taxon>Cannabaceae</taxon>
        <taxon>Parasponia</taxon>
    </lineage>
</organism>
<dbReference type="AlphaFoldDB" id="A0A2P5E263"/>
<dbReference type="EMBL" id="JXTB01000003">
    <property type="protein sequence ID" value="PON79632.1"/>
    <property type="molecule type" value="Genomic_DNA"/>
</dbReference>
<sequence>LRGRNWAPRVGRAAFSGNSPVTSPIPCLLLLSNNAFITGFYWTNRLIYNNFRNSSIILSLGFS</sequence>
<name>A0A2P5E263_PARAD</name>
<keyword evidence="2" id="KW-1185">Reference proteome</keyword>